<evidence type="ECO:0000313" key="6">
    <source>
        <dbReference type="Proteomes" id="UP000053776"/>
    </source>
</evidence>
<dbReference type="PANTHER" id="PTHR24115">
    <property type="entry name" value="KINESIN-RELATED"/>
    <property type="match status" value="1"/>
</dbReference>
<dbReference type="OrthoDB" id="123929at2759"/>
<feature type="domain" description="Kinesin motor" evidence="4">
    <location>
        <begin position="92"/>
        <end position="418"/>
    </location>
</feature>
<keyword evidence="1" id="KW-0505">Motor protein</keyword>
<reference evidence="5 6" key="1">
    <citation type="submission" date="2011-08" db="EMBL/GenBank/DDBJ databases">
        <title>The Genome Sequence of Plasmodium vivax Mauritania I.</title>
        <authorList>
            <consortium name="The Broad Institute Genome Sequencing Platform"/>
            <consortium name="The Broad Institute Genome Sequencing Center for Infectious Disease"/>
            <person name="Neafsey D."/>
            <person name="Carlton J."/>
            <person name="Barnwell J."/>
            <person name="Collins W."/>
            <person name="Escalante A."/>
            <person name="Mullikin J."/>
            <person name="Saul A."/>
            <person name="Guigo R."/>
            <person name="Camara F."/>
            <person name="Young S.K."/>
            <person name="Zeng Q."/>
            <person name="Gargeya S."/>
            <person name="Fitzgerald M."/>
            <person name="Haas B."/>
            <person name="Abouelleil A."/>
            <person name="Alvarado L."/>
            <person name="Arachchi H.M."/>
            <person name="Berlin A."/>
            <person name="Brown A."/>
            <person name="Chapman S.B."/>
            <person name="Chen Z."/>
            <person name="Dunbar C."/>
            <person name="Freedman E."/>
            <person name="Gearin G."/>
            <person name="Gellesch M."/>
            <person name="Goldberg J."/>
            <person name="Griggs A."/>
            <person name="Gujja S."/>
            <person name="Heiman D."/>
            <person name="Howarth C."/>
            <person name="Larson L."/>
            <person name="Lui A."/>
            <person name="MacDonald P.J.P."/>
            <person name="Montmayeur A."/>
            <person name="Murphy C."/>
            <person name="Neiman D."/>
            <person name="Pearson M."/>
            <person name="Priest M."/>
            <person name="Roberts A."/>
            <person name="Saif S."/>
            <person name="Shea T."/>
            <person name="Shenoy N."/>
            <person name="Sisk P."/>
            <person name="Stolte C."/>
            <person name="Sykes S."/>
            <person name="Wortman J."/>
            <person name="Nusbaum C."/>
            <person name="Birren B."/>
        </authorList>
    </citation>
    <scope>NUCLEOTIDE SEQUENCE [LARGE SCALE GENOMIC DNA]</scope>
    <source>
        <strain evidence="5 6">Mauritania I</strain>
    </source>
</reference>
<dbReference type="SMART" id="SM00129">
    <property type="entry name" value="KISc"/>
    <property type="match status" value="1"/>
</dbReference>
<dbReference type="PROSITE" id="PS50067">
    <property type="entry name" value="KINESIN_MOTOR_2"/>
    <property type="match status" value="1"/>
</dbReference>
<dbReference type="GO" id="GO:0005871">
    <property type="term" value="C:kinesin complex"/>
    <property type="evidence" value="ECO:0007669"/>
    <property type="project" value="TreeGrafter"/>
</dbReference>
<evidence type="ECO:0000256" key="2">
    <source>
        <dbReference type="SAM" id="Coils"/>
    </source>
</evidence>
<proteinExistence type="inferred from homology"/>
<feature type="binding site" evidence="1">
    <location>
        <begin position="171"/>
        <end position="178"/>
    </location>
    <ligand>
        <name>ATP</name>
        <dbReference type="ChEBI" id="CHEBI:30616"/>
    </ligand>
</feature>
<comment type="similarity">
    <text evidence="1">Belongs to the TRAFAC class myosin-kinesin ATPase superfamily. Kinesin family.</text>
</comment>
<dbReference type="PRINTS" id="PR00380">
    <property type="entry name" value="KINESINHEAVY"/>
</dbReference>
<dbReference type="InterPro" id="IPR001752">
    <property type="entry name" value="Kinesin_motor_dom"/>
</dbReference>
<dbReference type="GO" id="GO:0016887">
    <property type="term" value="F:ATP hydrolysis activity"/>
    <property type="evidence" value="ECO:0007669"/>
    <property type="project" value="TreeGrafter"/>
</dbReference>
<feature type="region of interest" description="Disordered" evidence="3">
    <location>
        <begin position="436"/>
        <end position="475"/>
    </location>
</feature>
<dbReference type="InterPro" id="IPR027640">
    <property type="entry name" value="Kinesin-like_fam"/>
</dbReference>
<feature type="compositionally biased region" description="Polar residues" evidence="3">
    <location>
        <begin position="27"/>
        <end position="78"/>
    </location>
</feature>
<dbReference type="InterPro" id="IPR027417">
    <property type="entry name" value="P-loop_NTPase"/>
</dbReference>
<dbReference type="GO" id="GO:0005524">
    <property type="term" value="F:ATP binding"/>
    <property type="evidence" value="ECO:0007669"/>
    <property type="project" value="UniProtKB-UniRule"/>
</dbReference>
<dbReference type="Gene3D" id="3.40.850.10">
    <property type="entry name" value="Kinesin motor domain"/>
    <property type="match status" value="1"/>
</dbReference>
<organism evidence="5 6">
    <name type="scientific">Plasmodium vivax Mauritania I</name>
    <dbReference type="NCBI Taxonomy" id="1035515"/>
    <lineage>
        <taxon>Eukaryota</taxon>
        <taxon>Sar</taxon>
        <taxon>Alveolata</taxon>
        <taxon>Apicomplexa</taxon>
        <taxon>Aconoidasida</taxon>
        <taxon>Haemosporida</taxon>
        <taxon>Plasmodiidae</taxon>
        <taxon>Plasmodium</taxon>
        <taxon>Plasmodium (Plasmodium)</taxon>
    </lineage>
</organism>
<dbReference type="Pfam" id="PF00225">
    <property type="entry name" value="Kinesin"/>
    <property type="match status" value="1"/>
</dbReference>
<dbReference type="InterPro" id="IPR036961">
    <property type="entry name" value="Kinesin_motor_dom_sf"/>
</dbReference>
<dbReference type="GO" id="GO:0005874">
    <property type="term" value="C:microtubule"/>
    <property type="evidence" value="ECO:0007669"/>
    <property type="project" value="TreeGrafter"/>
</dbReference>
<gene>
    <name evidence="5" type="ORF">PVMG_03957</name>
</gene>
<feature type="coiled-coil region" evidence="2">
    <location>
        <begin position="512"/>
        <end position="554"/>
    </location>
</feature>
<feature type="compositionally biased region" description="Polar residues" evidence="3">
    <location>
        <begin position="723"/>
        <end position="743"/>
    </location>
</feature>
<feature type="region of interest" description="Disordered" evidence="3">
    <location>
        <begin position="639"/>
        <end position="743"/>
    </location>
</feature>
<dbReference type="EMBL" id="KQ234971">
    <property type="protein sequence ID" value="KMZ95883.1"/>
    <property type="molecule type" value="Genomic_DNA"/>
</dbReference>
<feature type="compositionally biased region" description="Basic and acidic residues" evidence="3">
    <location>
        <begin position="79"/>
        <end position="92"/>
    </location>
</feature>
<feature type="compositionally biased region" description="Polar residues" evidence="3">
    <location>
        <begin position="663"/>
        <end position="674"/>
    </location>
</feature>
<feature type="region of interest" description="Disordered" evidence="3">
    <location>
        <begin position="1"/>
        <end position="92"/>
    </location>
</feature>
<dbReference type="GO" id="GO:0007018">
    <property type="term" value="P:microtubule-based movement"/>
    <property type="evidence" value="ECO:0007669"/>
    <property type="project" value="InterPro"/>
</dbReference>
<dbReference type="Proteomes" id="UP000053776">
    <property type="component" value="Unassembled WGS sequence"/>
</dbReference>
<dbReference type="AlphaFoldDB" id="A0A0J9W5X8"/>
<dbReference type="GO" id="GO:0008017">
    <property type="term" value="F:microtubule binding"/>
    <property type="evidence" value="ECO:0007669"/>
    <property type="project" value="InterPro"/>
</dbReference>
<dbReference type="GO" id="GO:0003777">
    <property type="term" value="F:microtubule motor activity"/>
    <property type="evidence" value="ECO:0007669"/>
    <property type="project" value="InterPro"/>
</dbReference>
<keyword evidence="1" id="KW-0547">Nucleotide-binding</keyword>
<protein>
    <submittedName>
        <fullName evidence="5">Kinesin</fullName>
    </submittedName>
</protein>
<name>A0A0J9W5X8_PLAVI</name>
<accession>A0A0J9W5X8</accession>
<keyword evidence="2" id="KW-0175">Coiled coil</keyword>
<evidence type="ECO:0000256" key="3">
    <source>
        <dbReference type="SAM" id="MobiDB-lite"/>
    </source>
</evidence>
<keyword evidence="1" id="KW-0067">ATP-binding</keyword>
<sequence>MHKRAYSESGALSKIAQRGERERGLPSESNGLPSQTNGLPSQTNGLPSQTNGLPSQTNGLPSQTNGLPSQTNGLPTESNDLHSDPNARTHKLESVVVRIKKLEESERPTLHADPKDKTVLYFEKDFEIEQYHFDMVFGTNDDNETVFREIGGHTIVKNVCRGFKETIIAYGQTGSGKTYTLFGSNGELGIVHHFLHHLYRVKCGGVRKKTIYLSLYEVVGDKLIDLMTNVSERNAQFYTQEFFLKTVRHSYKVVKIASFEMAKKLIDAACLMRHVEATSQNRRSSRSHAIIQLFVNISDLTHHDGMETTRDYYGVLTFVDLVGCEREEFNTQASQNRSEQTSAKFLNSSLTSLNKMLRKMQMGNLDESDKRQSVLCKVLFNYIKKTCGVCLIFCFNPRQCQKSLTSSTLIMASDCRKIKSKRKQLIYVKTENRDHFFKGMTHGGSPQPRRSEGGSSKETSPGKGAPSKGTAIGTPITTANYNATRSDAMMVVVHPDAHILTLRKGQEKQEALKQLVSELIGIKEEEEKEREKEMRQLQSDVDRLTKECSHWKRKAHHYHHKLRELHRNYKNIRELLYNTLHSGGNDISVGTFGASSSCLSLGQPDEDISSPPLGGDIPIKENEPVRKETLFWGEKEISERKEPLRKGDIQTGGITSNEKKISSVLSSQASNRSGLSKGEGSFNGPNQRRREENSGGYSHHLQNGGHLEANASVRRRDNKEGGTQRQGSYVTVGASSPTYTQQGYNQEDDLHQYADARNYERAFIKGNSSAKVPTGGGTQVEPKRDVRNAHQITIDSLTNKIRNRILKSRSLSTAG</sequence>
<evidence type="ECO:0000313" key="5">
    <source>
        <dbReference type="EMBL" id="KMZ95883.1"/>
    </source>
</evidence>
<feature type="compositionally biased region" description="Basic and acidic residues" evidence="3">
    <location>
        <begin position="639"/>
        <end position="648"/>
    </location>
</feature>
<dbReference type="PANTHER" id="PTHR24115:SF996">
    <property type="entry name" value="PUTATIVE-RELATED"/>
    <property type="match status" value="1"/>
</dbReference>
<dbReference type="SUPFAM" id="SSF52540">
    <property type="entry name" value="P-loop containing nucleoside triphosphate hydrolases"/>
    <property type="match status" value="1"/>
</dbReference>
<evidence type="ECO:0000259" key="4">
    <source>
        <dbReference type="PROSITE" id="PS50067"/>
    </source>
</evidence>
<evidence type="ECO:0000256" key="1">
    <source>
        <dbReference type="PROSITE-ProRule" id="PRU00283"/>
    </source>
</evidence>